<sequence length="86" mass="9107">MSISGDDFLSSDTSGDDGLSGHFLSFGTSGDVGLSGLALLRFKEKVTSDPNGASLNWIDEIGIESPCNWFGIECFQGYVVALYSGF</sequence>
<evidence type="ECO:0000256" key="2">
    <source>
        <dbReference type="ARBA" id="ARBA00022737"/>
    </source>
</evidence>
<dbReference type="Proteomes" id="UP001632038">
    <property type="component" value="Unassembled WGS sequence"/>
</dbReference>
<gene>
    <name evidence="4" type="ORF">CASFOL_022788</name>
</gene>
<feature type="domain" description="Leucine-rich repeat-containing N-terminal plant-type" evidence="3">
    <location>
        <begin position="36"/>
        <end position="74"/>
    </location>
</feature>
<dbReference type="AlphaFoldDB" id="A0ABD3CTD7"/>
<name>A0ABD3CTD7_9LAMI</name>
<dbReference type="Pfam" id="PF08263">
    <property type="entry name" value="LRRNT_2"/>
    <property type="match status" value="1"/>
</dbReference>
<protein>
    <recommendedName>
        <fullName evidence="3">Leucine-rich repeat-containing N-terminal plant-type domain-containing protein</fullName>
    </recommendedName>
</protein>
<dbReference type="EMBL" id="JAVIJP010000030">
    <property type="protein sequence ID" value="KAL3633261.1"/>
    <property type="molecule type" value="Genomic_DNA"/>
</dbReference>
<evidence type="ECO:0000313" key="5">
    <source>
        <dbReference type="Proteomes" id="UP001632038"/>
    </source>
</evidence>
<organism evidence="4 5">
    <name type="scientific">Castilleja foliolosa</name>
    <dbReference type="NCBI Taxonomy" id="1961234"/>
    <lineage>
        <taxon>Eukaryota</taxon>
        <taxon>Viridiplantae</taxon>
        <taxon>Streptophyta</taxon>
        <taxon>Embryophyta</taxon>
        <taxon>Tracheophyta</taxon>
        <taxon>Spermatophyta</taxon>
        <taxon>Magnoliopsida</taxon>
        <taxon>eudicotyledons</taxon>
        <taxon>Gunneridae</taxon>
        <taxon>Pentapetalae</taxon>
        <taxon>asterids</taxon>
        <taxon>lamiids</taxon>
        <taxon>Lamiales</taxon>
        <taxon>Orobanchaceae</taxon>
        <taxon>Pedicularideae</taxon>
        <taxon>Castillejinae</taxon>
        <taxon>Castilleja</taxon>
    </lineage>
</organism>
<comment type="caution">
    <text evidence="4">The sequence shown here is derived from an EMBL/GenBank/DDBJ whole genome shotgun (WGS) entry which is preliminary data.</text>
</comment>
<keyword evidence="5" id="KW-1185">Reference proteome</keyword>
<proteinExistence type="predicted"/>
<dbReference type="InterPro" id="IPR013210">
    <property type="entry name" value="LRR_N_plant-typ"/>
</dbReference>
<evidence type="ECO:0000259" key="3">
    <source>
        <dbReference type="Pfam" id="PF08263"/>
    </source>
</evidence>
<evidence type="ECO:0000256" key="1">
    <source>
        <dbReference type="ARBA" id="ARBA00022614"/>
    </source>
</evidence>
<reference evidence="5" key="1">
    <citation type="journal article" date="2024" name="IScience">
        <title>Strigolactones Initiate the Formation of Haustorium-like Structures in Castilleja.</title>
        <authorList>
            <person name="Buerger M."/>
            <person name="Peterson D."/>
            <person name="Chory J."/>
        </authorList>
    </citation>
    <scope>NUCLEOTIDE SEQUENCE [LARGE SCALE GENOMIC DNA]</scope>
</reference>
<keyword evidence="2" id="KW-0677">Repeat</keyword>
<evidence type="ECO:0000313" key="4">
    <source>
        <dbReference type="EMBL" id="KAL3633261.1"/>
    </source>
</evidence>
<keyword evidence="1" id="KW-0433">Leucine-rich repeat</keyword>
<accession>A0ABD3CTD7</accession>